<gene>
    <name evidence="2" type="ORF">NPIL_379631</name>
</gene>
<evidence type="ECO:0000259" key="1">
    <source>
        <dbReference type="Pfam" id="PF07727"/>
    </source>
</evidence>
<name>A0A8X6IZQ9_NEPPI</name>
<evidence type="ECO:0000313" key="2">
    <source>
        <dbReference type="EMBL" id="GFS67717.1"/>
    </source>
</evidence>
<dbReference type="OrthoDB" id="6516490at2759"/>
<dbReference type="InterPro" id="IPR013103">
    <property type="entry name" value="RVT_2"/>
</dbReference>
<dbReference type="Pfam" id="PF07727">
    <property type="entry name" value="RVT_2"/>
    <property type="match status" value="1"/>
</dbReference>
<dbReference type="EMBL" id="BMAW01048758">
    <property type="protein sequence ID" value="GFS67717.1"/>
    <property type="molecule type" value="Genomic_DNA"/>
</dbReference>
<dbReference type="Proteomes" id="UP000887013">
    <property type="component" value="Unassembled WGS sequence"/>
</dbReference>
<dbReference type="AlphaFoldDB" id="A0A8X6IZQ9"/>
<evidence type="ECO:0000313" key="3">
    <source>
        <dbReference type="Proteomes" id="UP000887013"/>
    </source>
</evidence>
<keyword evidence="3" id="KW-1185">Reference proteome</keyword>
<feature type="domain" description="Reverse transcriptase Ty1/copia-type" evidence="1">
    <location>
        <begin position="3"/>
        <end position="61"/>
    </location>
</feature>
<reference evidence="2" key="1">
    <citation type="submission" date="2020-08" db="EMBL/GenBank/DDBJ databases">
        <title>Multicomponent nature underlies the extraordinary mechanical properties of spider dragline silk.</title>
        <authorList>
            <person name="Kono N."/>
            <person name="Nakamura H."/>
            <person name="Mori M."/>
            <person name="Yoshida Y."/>
            <person name="Ohtoshi R."/>
            <person name="Malay A.D."/>
            <person name="Moran D.A.P."/>
            <person name="Tomita M."/>
            <person name="Numata K."/>
            <person name="Arakawa K."/>
        </authorList>
    </citation>
    <scope>NUCLEOTIDE SEQUENCE</scope>
</reference>
<comment type="caution">
    <text evidence="2">The sequence shown here is derived from an EMBL/GenBank/DDBJ whole genome shotgun (WGS) entry which is preliminary data.</text>
</comment>
<protein>
    <recommendedName>
        <fullName evidence="1">Reverse transcriptase Ty1/copia-type domain-containing protein</fullName>
    </recommendedName>
</protein>
<accession>A0A8X6IZQ9</accession>
<proteinExistence type="predicted"/>
<sequence>MHVKHIDIKATFLHGDLDEDIYMKQPEGYATPGEEQKVCKLKKFLYGLKQAAKAWNQKIVENDVKLVILSLTELMLSSLRLSRSISLVALCFSFDSILADSHSKECDTVASFRKSRKVDNLNGGYVTQLQSKIFGAELPG</sequence>
<organism evidence="2 3">
    <name type="scientific">Nephila pilipes</name>
    <name type="common">Giant wood spider</name>
    <name type="synonym">Nephila maculata</name>
    <dbReference type="NCBI Taxonomy" id="299642"/>
    <lineage>
        <taxon>Eukaryota</taxon>
        <taxon>Metazoa</taxon>
        <taxon>Ecdysozoa</taxon>
        <taxon>Arthropoda</taxon>
        <taxon>Chelicerata</taxon>
        <taxon>Arachnida</taxon>
        <taxon>Araneae</taxon>
        <taxon>Araneomorphae</taxon>
        <taxon>Entelegynae</taxon>
        <taxon>Araneoidea</taxon>
        <taxon>Nephilidae</taxon>
        <taxon>Nephila</taxon>
    </lineage>
</organism>